<organism evidence="1 2">
    <name type="scientific">Actinomyces bouchesdurhonensis</name>
    <dbReference type="NCBI Taxonomy" id="1852361"/>
    <lineage>
        <taxon>Bacteria</taxon>
        <taxon>Bacillati</taxon>
        <taxon>Actinomycetota</taxon>
        <taxon>Actinomycetes</taxon>
        <taxon>Actinomycetales</taxon>
        <taxon>Actinomycetaceae</taxon>
        <taxon>Actinomyces</taxon>
    </lineage>
</organism>
<dbReference type="Proteomes" id="UP000759246">
    <property type="component" value="Unassembled WGS sequence"/>
</dbReference>
<dbReference type="AlphaFoldDB" id="A0A929RP42"/>
<proteinExistence type="predicted"/>
<gene>
    <name evidence="1" type="ORF">HXK09_05025</name>
</gene>
<evidence type="ECO:0000313" key="2">
    <source>
        <dbReference type="Proteomes" id="UP000759246"/>
    </source>
</evidence>
<evidence type="ECO:0000313" key="1">
    <source>
        <dbReference type="EMBL" id="MBF0966510.1"/>
    </source>
</evidence>
<name>A0A929RP42_9ACTO</name>
<sequence>MSDDGNHYFFALCIGYAPEGLSMACKEVNERHPAGSFVPAVKRVS</sequence>
<dbReference type="EMBL" id="JABZGF010000128">
    <property type="protein sequence ID" value="MBF0966510.1"/>
    <property type="molecule type" value="Genomic_DNA"/>
</dbReference>
<protein>
    <submittedName>
        <fullName evidence="1">Uncharacterized protein</fullName>
    </submittedName>
</protein>
<reference evidence="1" key="1">
    <citation type="submission" date="2020-04" db="EMBL/GenBank/DDBJ databases">
        <title>Deep metagenomics examines the oral microbiome during advanced dental caries in children, revealing novel taxa and co-occurrences with host molecules.</title>
        <authorList>
            <person name="Baker J.L."/>
            <person name="Morton J.T."/>
            <person name="Dinis M."/>
            <person name="Alvarez R."/>
            <person name="Tran N.C."/>
            <person name="Knight R."/>
            <person name="Edlund A."/>
        </authorList>
    </citation>
    <scope>NUCLEOTIDE SEQUENCE</scope>
    <source>
        <strain evidence="1">JCVI_30_bin.13</strain>
    </source>
</reference>
<accession>A0A929RP42</accession>
<comment type="caution">
    <text evidence="1">The sequence shown here is derived from an EMBL/GenBank/DDBJ whole genome shotgun (WGS) entry which is preliminary data.</text>
</comment>